<dbReference type="Pfam" id="PF00884">
    <property type="entry name" value="Sulfatase"/>
    <property type="match status" value="2"/>
</dbReference>
<reference evidence="7 8" key="1">
    <citation type="submission" date="2021-04" db="EMBL/GenBank/DDBJ databases">
        <authorList>
            <person name="Bliznina A."/>
        </authorList>
    </citation>
    <scope>NUCLEOTIDE SEQUENCE [LARGE SCALE GENOMIC DNA]</scope>
</reference>
<dbReference type="PANTHER" id="PTHR42693">
    <property type="entry name" value="ARYLSULFATASE FAMILY MEMBER"/>
    <property type="match status" value="1"/>
</dbReference>
<evidence type="ECO:0000313" key="7">
    <source>
        <dbReference type="EMBL" id="CAG5107960.1"/>
    </source>
</evidence>
<dbReference type="PANTHER" id="PTHR42693:SF33">
    <property type="entry name" value="ARYLSULFATASE"/>
    <property type="match status" value="1"/>
</dbReference>
<sequence length="732" mass="82941">MRLFPGIIFFLIAESTARRPNVIILNCDDFGIGDFQIYNREAKVPTPNIDRLGKEGVKFLDAHSGSSRCAPSRYMLMTGRYSMEDKPNRVIWPDEPQLGDMFKKAGYKTGMFGKFQPLSNNLVNLNETQEERNNRKRLDNEFKEEMNKLGKSFPTLRTSNYLPGNYEFLVGPQNHSYDYSFTNSFLCCQPGGFYENGVGIEPVDTWIKQQAYPEATPSDVKSYNPKTGGCSTFPVTGYMGGDTRQSKRFDENKQDLPIYFCNFPRQQVAMKSYDTRHNEEMTIPKLERFIDDNKNEEFFVYYGMRNGHGPFNTPLRFRNQSGIGNLGESIMEADEIVGKILKKLEENDIADDTLVIFMSDNGPATSAEDIFETFGHNQRRLDLPERSIQLKGAKNSQSEAGHRTPFLWRYPRRFTPRTLFDPKIPVSTVDIYASLAELIEYSLDCNEAPDSRSLVHYIETGEANLQLQKTPILTHANLRGLNASLRKENFKYVPGSKELYNLKYDPEEKNNLHDRPQIQDFLSYLDSYMSDYLHHIEEREKANPGSRIMRVTTFLLSYSSVSAKPKGKGPACPPGLVCYGGEQYKPEECGVDGDNNGWCKGASVPPELFMQPEPPKKKPPPKAAAQKKSKKKKSSGGSGKIVAKVQAGAKPKTSKLNIVRPTKAPETSPEPEPEPAKSSGTWLYIFILALTGPLAYLGWKKYKEEQHDKMLEAGEKKEAAREEKEKQAQEKS</sequence>
<feature type="transmembrane region" description="Helical" evidence="4">
    <location>
        <begin position="681"/>
        <end position="699"/>
    </location>
</feature>
<dbReference type="Proteomes" id="UP001158576">
    <property type="component" value="Chromosome 1"/>
</dbReference>
<feature type="region of interest" description="Disordered" evidence="3">
    <location>
        <begin position="713"/>
        <end position="732"/>
    </location>
</feature>
<feature type="compositionally biased region" description="Basic residues" evidence="3">
    <location>
        <begin position="617"/>
        <end position="634"/>
    </location>
</feature>
<accession>A0ABN7T019</accession>
<evidence type="ECO:0000256" key="2">
    <source>
        <dbReference type="ARBA" id="ARBA00008779"/>
    </source>
</evidence>
<feature type="domain" description="Sulfatase N-terminal" evidence="6">
    <location>
        <begin position="260"/>
        <end position="439"/>
    </location>
</feature>
<evidence type="ECO:0000256" key="3">
    <source>
        <dbReference type="SAM" id="MobiDB-lite"/>
    </source>
</evidence>
<dbReference type="EMBL" id="OU015566">
    <property type="protein sequence ID" value="CAG5107960.1"/>
    <property type="molecule type" value="Genomic_DNA"/>
</dbReference>
<protein>
    <submittedName>
        <fullName evidence="7">Oidioi.mRNA.OKI2018_I69.chr1.g3571.t2.cds</fullName>
    </submittedName>
</protein>
<evidence type="ECO:0000313" key="8">
    <source>
        <dbReference type="Proteomes" id="UP001158576"/>
    </source>
</evidence>
<keyword evidence="8" id="KW-1185">Reference proteome</keyword>
<feature type="chain" id="PRO_5045941060" evidence="5">
    <location>
        <begin position="18"/>
        <end position="732"/>
    </location>
</feature>
<keyword evidence="4" id="KW-1133">Transmembrane helix</keyword>
<gene>
    <name evidence="7" type="ORF">OKIOD_LOCUS12336</name>
</gene>
<dbReference type="InterPro" id="IPR000917">
    <property type="entry name" value="Sulfatase_N"/>
</dbReference>
<organism evidence="7 8">
    <name type="scientific">Oikopleura dioica</name>
    <name type="common">Tunicate</name>
    <dbReference type="NCBI Taxonomy" id="34765"/>
    <lineage>
        <taxon>Eukaryota</taxon>
        <taxon>Metazoa</taxon>
        <taxon>Chordata</taxon>
        <taxon>Tunicata</taxon>
        <taxon>Appendicularia</taxon>
        <taxon>Copelata</taxon>
        <taxon>Oikopleuridae</taxon>
        <taxon>Oikopleura</taxon>
    </lineage>
</organism>
<feature type="signal peptide" evidence="5">
    <location>
        <begin position="1"/>
        <end position="17"/>
    </location>
</feature>
<feature type="region of interest" description="Disordered" evidence="3">
    <location>
        <begin position="602"/>
        <end position="677"/>
    </location>
</feature>
<comment type="cofactor">
    <cofactor evidence="1">
        <name>Ca(2+)</name>
        <dbReference type="ChEBI" id="CHEBI:29108"/>
    </cofactor>
</comment>
<keyword evidence="4" id="KW-0812">Transmembrane</keyword>
<evidence type="ECO:0000256" key="1">
    <source>
        <dbReference type="ARBA" id="ARBA00001913"/>
    </source>
</evidence>
<dbReference type="InterPro" id="IPR017850">
    <property type="entry name" value="Alkaline_phosphatase_core_sf"/>
</dbReference>
<keyword evidence="5" id="KW-0732">Signal</keyword>
<evidence type="ECO:0000259" key="6">
    <source>
        <dbReference type="Pfam" id="PF00884"/>
    </source>
</evidence>
<evidence type="ECO:0000256" key="5">
    <source>
        <dbReference type="SAM" id="SignalP"/>
    </source>
</evidence>
<dbReference type="SUPFAM" id="SSF53649">
    <property type="entry name" value="Alkaline phosphatase-like"/>
    <property type="match status" value="1"/>
</dbReference>
<feature type="domain" description="Sulfatase N-terminal" evidence="6">
    <location>
        <begin position="20"/>
        <end position="116"/>
    </location>
</feature>
<keyword evidence="4" id="KW-0472">Membrane</keyword>
<dbReference type="Gene3D" id="3.40.720.10">
    <property type="entry name" value="Alkaline Phosphatase, subunit A"/>
    <property type="match status" value="1"/>
</dbReference>
<comment type="similarity">
    <text evidence="2">Belongs to the sulfatase family.</text>
</comment>
<proteinExistence type="inferred from homology"/>
<name>A0ABN7T019_OIKDI</name>
<dbReference type="InterPro" id="IPR050738">
    <property type="entry name" value="Sulfatase"/>
</dbReference>
<evidence type="ECO:0000256" key="4">
    <source>
        <dbReference type="SAM" id="Phobius"/>
    </source>
</evidence>